<reference evidence="1" key="1">
    <citation type="submission" date="2020-03" db="EMBL/GenBank/DDBJ databases">
        <title>The deep terrestrial virosphere.</title>
        <authorList>
            <person name="Holmfeldt K."/>
            <person name="Nilsson E."/>
            <person name="Simone D."/>
            <person name="Lopez-Fernandez M."/>
            <person name="Wu X."/>
            <person name="de Brujin I."/>
            <person name="Lundin D."/>
            <person name="Andersson A."/>
            <person name="Bertilsson S."/>
            <person name="Dopson M."/>
        </authorList>
    </citation>
    <scope>NUCLEOTIDE SEQUENCE</scope>
    <source>
        <strain evidence="1">MM415B01568</strain>
    </source>
</reference>
<sequence>MKLFTNKQVDEIYDKIKEAEKYGEKFKVLYYTSGVNLGKYALLTKSEVDDSIFLQGAIIVVSNIEG</sequence>
<dbReference type="AlphaFoldDB" id="A0A6M3IK42"/>
<protein>
    <submittedName>
        <fullName evidence="1">Uncharacterized protein</fullName>
    </submittedName>
</protein>
<evidence type="ECO:0000313" key="1">
    <source>
        <dbReference type="EMBL" id="QJA57754.1"/>
    </source>
</evidence>
<accession>A0A6M3IK42</accession>
<organism evidence="1">
    <name type="scientific">viral metagenome</name>
    <dbReference type="NCBI Taxonomy" id="1070528"/>
    <lineage>
        <taxon>unclassified sequences</taxon>
        <taxon>metagenomes</taxon>
        <taxon>organismal metagenomes</taxon>
    </lineage>
</organism>
<gene>
    <name evidence="1" type="ORF">MM415B01568_0013</name>
</gene>
<name>A0A6M3IK42_9ZZZZ</name>
<proteinExistence type="predicted"/>
<dbReference type="EMBL" id="MT141290">
    <property type="protein sequence ID" value="QJA57754.1"/>
    <property type="molecule type" value="Genomic_DNA"/>
</dbReference>